<comment type="subcellular location">
    <subcellularLocation>
        <location evidence="2">Chromosome</location>
    </subcellularLocation>
    <subcellularLocation>
        <location evidence="1">Nucleus</location>
    </subcellularLocation>
</comment>
<dbReference type="Pfam" id="PF10228">
    <property type="entry name" value="HPF1"/>
    <property type="match status" value="1"/>
</dbReference>
<evidence type="ECO:0000256" key="1">
    <source>
        <dbReference type="ARBA" id="ARBA00004123"/>
    </source>
</evidence>
<keyword evidence="4" id="KW-0158">Chromosome</keyword>
<dbReference type="InterPro" id="IPR019361">
    <property type="entry name" value="HPF1"/>
</dbReference>
<feature type="compositionally biased region" description="Basic residues" evidence="6">
    <location>
        <begin position="83"/>
        <end position="98"/>
    </location>
</feature>
<evidence type="ECO:0000256" key="4">
    <source>
        <dbReference type="ARBA" id="ARBA00022454"/>
    </source>
</evidence>
<comment type="similarity">
    <text evidence="3">Belongs to the HPF1 family.</text>
</comment>
<feature type="region of interest" description="Disordered" evidence="6">
    <location>
        <begin position="82"/>
        <end position="127"/>
    </location>
</feature>
<dbReference type="Pfam" id="PF10283">
    <property type="entry name" value="zf-CCHH"/>
    <property type="match status" value="1"/>
</dbReference>
<evidence type="ECO:0000259" key="7">
    <source>
        <dbReference type="Pfam" id="PF10283"/>
    </source>
</evidence>
<reference evidence="8" key="1">
    <citation type="submission" date="2015-09" db="EMBL/GenBank/DDBJ databases">
        <title>Scylla olivacea transcriptome.</title>
        <authorList>
            <person name="Ikhwanuddin M."/>
        </authorList>
    </citation>
    <scope>NUCLEOTIDE SEQUENCE</scope>
</reference>
<evidence type="ECO:0000256" key="6">
    <source>
        <dbReference type="SAM" id="MobiDB-lite"/>
    </source>
</evidence>
<evidence type="ECO:0000256" key="3">
    <source>
        <dbReference type="ARBA" id="ARBA00010803"/>
    </source>
</evidence>
<dbReference type="GO" id="GO:0006974">
    <property type="term" value="P:DNA damage response"/>
    <property type="evidence" value="ECO:0007669"/>
    <property type="project" value="InterPro"/>
</dbReference>
<dbReference type="GO" id="GO:0005634">
    <property type="term" value="C:nucleus"/>
    <property type="evidence" value="ECO:0007669"/>
    <property type="project" value="UniProtKB-SubCell"/>
</dbReference>
<keyword evidence="5" id="KW-0539">Nucleus</keyword>
<dbReference type="GO" id="GO:0042393">
    <property type="term" value="F:histone binding"/>
    <property type="evidence" value="ECO:0007669"/>
    <property type="project" value="InterPro"/>
</dbReference>
<evidence type="ECO:0000256" key="2">
    <source>
        <dbReference type="ARBA" id="ARBA00004286"/>
    </source>
</evidence>
<dbReference type="GO" id="GO:0072572">
    <property type="term" value="F:poly-ADP-D-ribose binding"/>
    <property type="evidence" value="ECO:0007669"/>
    <property type="project" value="TreeGrafter"/>
</dbReference>
<dbReference type="EMBL" id="GDRN01051784">
    <property type="protein sequence ID" value="JAI66366.1"/>
    <property type="molecule type" value="Transcribed_RNA"/>
</dbReference>
<dbReference type="PANTHER" id="PTHR13386:SF1">
    <property type="entry name" value="HISTONE PARYLATION FACTOR 1"/>
    <property type="match status" value="1"/>
</dbReference>
<dbReference type="PANTHER" id="PTHR13386">
    <property type="entry name" value="HISTONE PARYLATION FACTOR 1"/>
    <property type="match status" value="1"/>
</dbReference>
<evidence type="ECO:0000256" key="5">
    <source>
        <dbReference type="ARBA" id="ARBA00023242"/>
    </source>
</evidence>
<feature type="region of interest" description="Disordered" evidence="6">
    <location>
        <begin position="140"/>
        <end position="171"/>
    </location>
</feature>
<feature type="compositionally biased region" description="Basic and acidic residues" evidence="6">
    <location>
        <begin position="106"/>
        <end position="116"/>
    </location>
</feature>
<proteinExistence type="inferred from homology"/>
<evidence type="ECO:0000313" key="8">
    <source>
        <dbReference type="EMBL" id="JAI66366.1"/>
    </source>
</evidence>
<organism evidence="8">
    <name type="scientific">Scylla olivacea</name>
    <name type="common">Orange mud crab</name>
    <name type="synonym">Cancer olivacea</name>
    <dbReference type="NCBI Taxonomy" id="85551"/>
    <lineage>
        <taxon>Eukaryota</taxon>
        <taxon>Metazoa</taxon>
        <taxon>Ecdysozoa</taxon>
        <taxon>Arthropoda</taxon>
        <taxon>Crustacea</taxon>
        <taxon>Multicrustacea</taxon>
        <taxon>Malacostraca</taxon>
        <taxon>Eumalacostraca</taxon>
        <taxon>Eucarida</taxon>
        <taxon>Decapoda</taxon>
        <taxon>Pleocyemata</taxon>
        <taxon>Brachyura</taxon>
        <taxon>Eubrachyura</taxon>
        <taxon>Portunoidea</taxon>
        <taxon>Portunidae</taxon>
        <taxon>Portuninae</taxon>
        <taxon>Scylla</taxon>
    </lineage>
</organism>
<feature type="domain" description="PBZ-type" evidence="7">
    <location>
        <begin position="69"/>
        <end position="93"/>
    </location>
</feature>
<dbReference type="GO" id="GO:0005694">
    <property type="term" value="C:chromosome"/>
    <property type="evidence" value="ECO:0007669"/>
    <property type="project" value="UniProtKB-SubCell"/>
</dbReference>
<dbReference type="InterPro" id="IPR019406">
    <property type="entry name" value="APLF_PBZ"/>
</dbReference>
<protein>
    <recommendedName>
        <fullName evidence="7">PBZ-type domain-containing protein</fullName>
    </recommendedName>
</protein>
<sequence length="489" mass="56367">MPCLDTFSIWELLRLALEGKNAAVTHEFRSSEHPGILRWEERTSYKSVLAGSYREMAGRREDAGESDSRPACKYREKCYQKNPQHHRKFKHPSPKKRKNPEEETDEKAKRSKLGDEEHLDEEPVISEEVLREFNDSYQRIPIPLDSSSAPQSDCEQEDTEETEEEVAKGQDFLVQDSPEEARFSIEQKFLLEMPSDFFDLWECCSNINKEKPEEALLKAGLTLVGPYDVMTGKLKKIKERKVSHYVCHWRYYYDPPEFMTVIAGDKDEFHIGYYRDDPFHMPCFVASMSSVKQGQIKPLGENIFAGVCSYLTQRMKEENPFKKAPLQRLYKEIESFAKKKDYSLLAVTKNMKKRNKKVVAKTFHGAGIVVPVENDVGYRELPETYGNLKKMLQKVVDSKNEDEQIKNFDAIQEIITNVQFAFDEGDSGTGIELGLNLFTFGGEVFHKPLMHLLSVGYDLLERDPFIDILQAHLGNRRQGSRVSILDTDS</sequence>
<dbReference type="AlphaFoldDB" id="A0A0P4WCG8"/>
<feature type="compositionally biased region" description="Acidic residues" evidence="6">
    <location>
        <begin position="154"/>
        <end position="164"/>
    </location>
</feature>
<name>A0A0P4WCG8_SCYOL</name>
<accession>A0A0P4WCG8</accession>